<dbReference type="Proteomes" id="UP000299102">
    <property type="component" value="Unassembled WGS sequence"/>
</dbReference>
<organism evidence="1 2">
    <name type="scientific">Eumeta variegata</name>
    <name type="common">Bagworm moth</name>
    <name type="synonym">Eumeta japonica</name>
    <dbReference type="NCBI Taxonomy" id="151549"/>
    <lineage>
        <taxon>Eukaryota</taxon>
        <taxon>Metazoa</taxon>
        <taxon>Ecdysozoa</taxon>
        <taxon>Arthropoda</taxon>
        <taxon>Hexapoda</taxon>
        <taxon>Insecta</taxon>
        <taxon>Pterygota</taxon>
        <taxon>Neoptera</taxon>
        <taxon>Endopterygota</taxon>
        <taxon>Lepidoptera</taxon>
        <taxon>Glossata</taxon>
        <taxon>Ditrysia</taxon>
        <taxon>Tineoidea</taxon>
        <taxon>Psychidae</taxon>
        <taxon>Oiketicinae</taxon>
        <taxon>Eumeta</taxon>
    </lineage>
</organism>
<proteinExistence type="predicted"/>
<name>A0A4C1UTU0_EUMVA</name>
<dbReference type="AlphaFoldDB" id="A0A4C1UTU0"/>
<reference evidence="1 2" key="1">
    <citation type="journal article" date="2019" name="Commun. Biol.">
        <title>The bagworm genome reveals a unique fibroin gene that provides high tensile strength.</title>
        <authorList>
            <person name="Kono N."/>
            <person name="Nakamura H."/>
            <person name="Ohtoshi R."/>
            <person name="Tomita M."/>
            <person name="Numata K."/>
            <person name="Arakawa K."/>
        </authorList>
    </citation>
    <scope>NUCLEOTIDE SEQUENCE [LARGE SCALE GENOMIC DNA]</scope>
</reference>
<sequence length="155" mass="17857">MLTSGKRELNMQLRDSRGHVWRRRHVSPARRRLMTPELSIAASPRPRWRAVGAGVCAASEWREWHQDWVNCHPKVVEQPQLRPCHLCFFLSPQHMKHIRGDKGAGKQTKSRWSQWLMDARNPRGITIALPASRVGVAYLKGRVSHQNSPSLDETQ</sequence>
<evidence type="ECO:0000313" key="1">
    <source>
        <dbReference type="EMBL" id="GBP29412.1"/>
    </source>
</evidence>
<accession>A0A4C1UTU0</accession>
<protein>
    <submittedName>
        <fullName evidence="1">Uncharacterized protein</fullName>
    </submittedName>
</protein>
<keyword evidence="2" id="KW-1185">Reference proteome</keyword>
<gene>
    <name evidence="1" type="ORF">EVAR_22024_1</name>
</gene>
<evidence type="ECO:0000313" key="2">
    <source>
        <dbReference type="Proteomes" id="UP000299102"/>
    </source>
</evidence>
<comment type="caution">
    <text evidence="1">The sequence shown here is derived from an EMBL/GenBank/DDBJ whole genome shotgun (WGS) entry which is preliminary data.</text>
</comment>
<dbReference type="EMBL" id="BGZK01000220">
    <property type="protein sequence ID" value="GBP29412.1"/>
    <property type="molecule type" value="Genomic_DNA"/>
</dbReference>